<comment type="caution">
    <text evidence="2">The sequence shown here is derived from an EMBL/GenBank/DDBJ whole genome shotgun (WGS) entry which is preliminary data.</text>
</comment>
<dbReference type="Proteomes" id="UP000275925">
    <property type="component" value="Unassembled WGS sequence"/>
</dbReference>
<feature type="chain" id="PRO_5017470482" evidence="1">
    <location>
        <begin position="23"/>
        <end position="954"/>
    </location>
</feature>
<organism evidence="2 3">
    <name type="scientific">Candidatus Termititenax persephonae</name>
    <dbReference type="NCBI Taxonomy" id="2218525"/>
    <lineage>
        <taxon>Bacteria</taxon>
        <taxon>Bacillati</taxon>
        <taxon>Candidatus Margulisiibacteriota</taxon>
        <taxon>Candidatus Termititenacia</taxon>
        <taxon>Candidatus Termititenacales</taxon>
        <taxon>Candidatus Termititenacaceae</taxon>
        <taxon>Candidatus Termititenax</taxon>
    </lineage>
</organism>
<protein>
    <submittedName>
        <fullName evidence="2">Uncharacterized protein</fullName>
    </submittedName>
</protein>
<keyword evidence="3" id="KW-1185">Reference proteome</keyword>
<proteinExistence type="predicted"/>
<evidence type="ECO:0000313" key="3">
    <source>
        <dbReference type="Proteomes" id="UP000275925"/>
    </source>
</evidence>
<name>A0A388THC4_9BACT</name>
<gene>
    <name evidence="2" type="ORF">NO2_1064</name>
</gene>
<dbReference type="EMBL" id="BGZO01000031">
    <property type="protein sequence ID" value="GBR76531.1"/>
    <property type="molecule type" value="Genomic_DNA"/>
</dbReference>
<dbReference type="AlphaFoldDB" id="A0A388THC4"/>
<sequence length="954" mass="103293">MLHRRIALFALGIALQAGILAAVEVSFPNNQPDSSIGLGENAPVLVFRASNAGNVTGLLIQNSSTTVPFAKDGIHRVEIYKNTNDDGTSGTLMSSHEFTTEETISGGKDQHEFVFSTNTMDGGSTTVNYAVRYYVASNANFTPTDSTSKVYTNIQLVSMTDGGEVTLGSSPSREILVQAYGLIYLPGKTKSMLGTSSVIAANSLTPIYQVTLRAEKVGVDVTGIALASNGNFATSGENKEQRVRRVILLADNGDGEYGGIDGEGAANYFEMPLPAAAPQDNALFIPFSPAISLVAYDKDGNNIPNSHLSEKTFYVLYELGSGVPVNTQISCSLLGGQGTMTSGSSIGSTTHIPISSTTATASVTIKNADVELLSAVPIEPGGRLEGANGLHSVAGQKRLRMIEFTYRVRKRVDNVTLTIFNGGGSFRAKKDNGITRAYLYRDTPSPTLLSYGTISDDDDRFVVFKGFSMQPEDNARYFIECDAGVLMNADTAQMRISAISAPNAVFAGYLPAPAAPASTKVWPHPLWVGYVRSDRTVVNPGDTFTVDIGVFNRVFYVNIDNQSPPGGQNVALEILPGTVPVFYAGDKGFGFEDTDFQDISSEFTVRLEGYYIDDGDDTSYQLGDFNVQGGSIPLPAQSGVIQTHAKLRYSVTASNLKTNRRVYIDAKARYRNPYNTGVLREDVYLEAFYDTDSKFKSAAREYRYGTLAYTFVDLSGVTEVVSTAAPTTLPPYVDLNRGIYVESTDGTRRRFANGDMIPALSDMRIALTRNMETGINLAQDPAIFIYINRQQKLQDTDFFLDTANNEILIKGVAIGERPGEIWLGKYPEPWKNVSVAGLLSPDFSDNQAIRYGILGGTGIGEVLVYPSPYNPDAHGDLNIGFSCKEDGTYDLYIYNANGKVIFQEKEITATLPYSLFKWSGAATGGTPIGRGAYLVRVVFHGKKKQDVVTKFGVR</sequence>
<reference evidence="2 3" key="1">
    <citation type="journal article" date="2019" name="ISME J.">
        <title>Genome analyses of uncultured TG2/ZB3 bacteria in 'Margulisbacteria' specifically attached to ectosymbiotic spirochetes of protists in the termite gut.</title>
        <authorList>
            <person name="Utami Y.D."/>
            <person name="Kuwahara H."/>
            <person name="Igai K."/>
            <person name="Murakami T."/>
            <person name="Sugaya K."/>
            <person name="Morikawa T."/>
            <person name="Nagura Y."/>
            <person name="Yuki M."/>
            <person name="Deevong P."/>
            <person name="Inoue T."/>
            <person name="Kihara K."/>
            <person name="Lo N."/>
            <person name="Yamada A."/>
            <person name="Ohkuma M."/>
            <person name="Hongoh Y."/>
        </authorList>
    </citation>
    <scope>NUCLEOTIDE SEQUENCE [LARGE SCALE GENOMIC DNA]</scope>
    <source>
        <strain evidence="2">NkOx7-02</strain>
    </source>
</reference>
<feature type="signal peptide" evidence="1">
    <location>
        <begin position="1"/>
        <end position="22"/>
    </location>
</feature>
<evidence type="ECO:0000313" key="2">
    <source>
        <dbReference type="EMBL" id="GBR76531.1"/>
    </source>
</evidence>
<keyword evidence="1" id="KW-0732">Signal</keyword>
<accession>A0A388THC4</accession>
<evidence type="ECO:0000256" key="1">
    <source>
        <dbReference type="SAM" id="SignalP"/>
    </source>
</evidence>